<gene>
    <name evidence="9" type="primary">trmB</name>
    <name evidence="10" type="ORF">DDU33_04415</name>
</gene>
<dbReference type="Pfam" id="PF02390">
    <property type="entry name" value="Methyltransf_4"/>
    <property type="match status" value="1"/>
</dbReference>
<comment type="pathway">
    <text evidence="7 9">tRNA modification; N(7)-methylguanine-tRNA biosynthesis.</text>
</comment>
<dbReference type="HAMAP" id="MF_01057">
    <property type="entry name" value="tRNA_methyltr_TrmB"/>
    <property type="match status" value="1"/>
</dbReference>
<feature type="binding site" evidence="9">
    <location>
        <begin position="228"/>
        <end position="231"/>
    </location>
    <ligand>
        <name>substrate</name>
    </ligand>
</feature>
<feature type="binding site" evidence="9">
    <location>
        <position position="154"/>
    </location>
    <ligand>
        <name>S-adenosyl-L-methionine</name>
        <dbReference type="ChEBI" id="CHEBI:59789"/>
    </ligand>
</feature>
<keyword evidence="6 9" id="KW-0819">tRNA processing</keyword>
<dbReference type="Proteomes" id="UP000244920">
    <property type="component" value="Chromosome"/>
</dbReference>
<comment type="catalytic activity">
    <reaction evidence="1 9">
        <text>guanosine(46) in tRNA + S-adenosyl-L-methionine = N(7)-methylguanosine(46) in tRNA + S-adenosyl-L-homocysteine</text>
        <dbReference type="Rhea" id="RHEA:42708"/>
        <dbReference type="Rhea" id="RHEA-COMP:10188"/>
        <dbReference type="Rhea" id="RHEA-COMP:10189"/>
        <dbReference type="ChEBI" id="CHEBI:57856"/>
        <dbReference type="ChEBI" id="CHEBI:59789"/>
        <dbReference type="ChEBI" id="CHEBI:74269"/>
        <dbReference type="ChEBI" id="CHEBI:74480"/>
        <dbReference type="EC" id="2.1.1.33"/>
    </reaction>
</comment>
<dbReference type="RefSeq" id="WP_108923386.1">
    <property type="nucleotide sequence ID" value="NZ_CP029206.1"/>
</dbReference>
<dbReference type="AlphaFoldDB" id="A0A2U8FII1"/>
<organism evidence="10 11">
    <name type="scientific">Actinobacillus porcitonsillarum</name>
    <dbReference type="NCBI Taxonomy" id="189834"/>
    <lineage>
        <taxon>Bacteria</taxon>
        <taxon>Pseudomonadati</taxon>
        <taxon>Pseudomonadota</taxon>
        <taxon>Gammaproteobacteria</taxon>
        <taxon>Pasteurellales</taxon>
        <taxon>Pasteurellaceae</taxon>
        <taxon>Actinobacillus</taxon>
    </lineage>
</organism>
<evidence type="ECO:0000256" key="6">
    <source>
        <dbReference type="ARBA" id="ARBA00022694"/>
    </source>
</evidence>
<dbReference type="CDD" id="cd02440">
    <property type="entry name" value="AdoMet_MTases"/>
    <property type="match status" value="1"/>
</dbReference>
<evidence type="ECO:0000256" key="7">
    <source>
        <dbReference type="ARBA" id="ARBA00060552"/>
    </source>
</evidence>
<evidence type="ECO:0000313" key="11">
    <source>
        <dbReference type="Proteomes" id="UP000244920"/>
    </source>
</evidence>
<keyword evidence="4 9" id="KW-0808">Transferase</keyword>
<evidence type="ECO:0000256" key="9">
    <source>
        <dbReference type="HAMAP-Rule" id="MF_01057"/>
    </source>
</evidence>
<accession>A0A2U8FII1</accession>
<dbReference type="SUPFAM" id="SSF53335">
    <property type="entry name" value="S-adenosyl-L-methionine-dependent methyltransferases"/>
    <property type="match status" value="1"/>
</dbReference>
<dbReference type="PANTHER" id="PTHR23417:SF14">
    <property type="entry name" value="PENTACOTRIPEPTIDE-REPEAT REGION OF PRORP DOMAIN-CONTAINING PROTEIN"/>
    <property type="match status" value="1"/>
</dbReference>
<evidence type="ECO:0000256" key="2">
    <source>
        <dbReference type="ARBA" id="ARBA00003015"/>
    </source>
</evidence>
<comment type="similarity">
    <text evidence="8 9">Belongs to the class I-like SAM-binding methyltransferase superfamily. TrmB family.</text>
</comment>
<dbReference type="KEGG" id="apor:DDU33_04415"/>
<keyword evidence="3 9" id="KW-0489">Methyltransferase</keyword>
<dbReference type="PANTHER" id="PTHR23417">
    <property type="entry name" value="3-DEOXY-D-MANNO-OCTULOSONIC-ACID TRANSFERASE/TRNA GUANINE-N 7 - -METHYLTRANSFERASE"/>
    <property type="match status" value="1"/>
</dbReference>
<dbReference type="NCBIfam" id="TIGR00091">
    <property type="entry name" value="tRNA (guanosine(46)-N7)-methyltransferase TrmB"/>
    <property type="match status" value="1"/>
</dbReference>
<comment type="caution">
    <text evidence="9">Lacks conserved residue(s) required for the propagation of feature annotation.</text>
</comment>
<evidence type="ECO:0000256" key="5">
    <source>
        <dbReference type="ARBA" id="ARBA00022691"/>
    </source>
</evidence>
<feature type="binding site" evidence="9">
    <location>
        <position position="104"/>
    </location>
    <ligand>
        <name>S-adenosyl-L-methionine</name>
        <dbReference type="ChEBI" id="CHEBI:59789"/>
    </ligand>
</feature>
<reference evidence="11" key="1">
    <citation type="submission" date="2018-05" db="EMBL/GenBank/DDBJ databases">
        <title>Complete genome sequence of Actinobacillus porcitonsillarum reference strain 9953L55 (CCUG 46996).</title>
        <authorList>
            <person name="Dona V."/>
            <person name="Perreten V."/>
        </authorList>
    </citation>
    <scope>NUCLEOTIDE SEQUENCE [LARGE SCALE GENOMIC DNA]</scope>
    <source>
        <strain evidence="11">9953L55</strain>
    </source>
</reference>
<proteinExistence type="inferred from homology"/>
<dbReference type="GO" id="GO:0043527">
    <property type="term" value="C:tRNA methyltransferase complex"/>
    <property type="evidence" value="ECO:0007669"/>
    <property type="project" value="TreeGrafter"/>
</dbReference>
<evidence type="ECO:0000256" key="8">
    <source>
        <dbReference type="ARBA" id="ARBA00060767"/>
    </source>
</evidence>
<feature type="binding site" evidence="9">
    <location>
        <position position="131"/>
    </location>
    <ligand>
        <name>S-adenosyl-L-methionine</name>
        <dbReference type="ChEBI" id="CHEBI:59789"/>
    </ligand>
</feature>
<dbReference type="InterPro" id="IPR055361">
    <property type="entry name" value="tRNA_methyltr_TrmB_bact"/>
</dbReference>
<dbReference type="EC" id="2.1.1.33" evidence="9"/>
<dbReference type="GO" id="GO:0008176">
    <property type="term" value="F:tRNA (guanine(46)-N7)-methyltransferase activity"/>
    <property type="evidence" value="ECO:0007669"/>
    <property type="project" value="UniProtKB-UniRule"/>
</dbReference>
<dbReference type="Gene3D" id="3.40.50.150">
    <property type="entry name" value="Vaccinia Virus protein VP39"/>
    <property type="match status" value="1"/>
</dbReference>
<feature type="binding site" evidence="9">
    <location>
        <position position="190"/>
    </location>
    <ligand>
        <name>substrate</name>
    </ligand>
</feature>
<dbReference type="EMBL" id="CP029206">
    <property type="protein sequence ID" value="AWI50778.1"/>
    <property type="molecule type" value="Genomic_DNA"/>
</dbReference>
<evidence type="ECO:0000256" key="1">
    <source>
        <dbReference type="ARBA" id="ARBA00000142"/>
    </source>
</evidence>
<dbReference type="FunFam" id="3.40.50.150:FF:000035">
    <property type="entry name" value="tRNA (guanine-N(7)-)-methyltransferase"/>
    <property type="match status" value="1"/>
</dbReference>
<feature type="binding site" evidence="9">
    <location>
        <position position="79"/>
    </location>
    <ligand>
        <name>S-adenosyl-L-methionine</name>
        <dbReference type="ChEBI" id="CHEBI:59789"/>
    </ligand>
</feature>
<name>A0A2U8FII1_9PAST</name>
<feature type="binding site" evidence="9">
    <location>
        <position position="158"/>
    </location>
    <ligand>
        <name>substrate</name>
    </ligand>
</feature>
<keyword evidence="11" id="KW-1185">Reference proteome</keyword>
<comment type="function">
    <text evidence="2 9">Catalyzes the formation of N(7)-methylguanine at position 46 (m7G46) in tRNA.</text>
</comment>
<sequence length="252" mass="29325">MSEKITFADKKRKTVEQAEFTPDGRYLRKVRSFVLRTGRLSDYQRDMMNNNWENLGLDYQNTPFDFEAIFGNNNPVVLEIGFGMGRSLVEMAEQNPDRNYIGIEVHTPGVGACIAYALEKGVKNLRVICHDATEILRDSIADGSLGGLQLYFPDPWQKAKHHKRRIVQPEFITRVLTKLSPNGFIHFATDWENYAEHMLEVLRQFERELHNTSETNDFIPRPSFRPLTKFEERGYKLGHGVWDLYFTKKSFN</sequence>
<dbReference type="PROSITE" id="PS51625">
    <property type="entry name" value="SAM_MT_TRMB"/>
    <property type="match status" value="1"/>
</dbReference>
<dbReference type="UniPathway" id="UPA00989"/>
<keyword evidence="5 9" id="KW-0949">S-adenosyl-L-methionine</keyword>
<protein>
    <recommendedName>
        <fullName evidence="9">tRNA (guanine-N(7)-)-methyltransferase</fullName>
        <ecNumber evidence="9">2.1.1.33</ecNumber>
    </recommendedName>
    <alternativeName>
        <fullName evidence="9">tRNA (guanine(46)-N(7))-methyltransferase</fullName>
    </alternativeName>
    <alternativeName>
        <fullName evidence="9">tRNA(m7G46)-methyltransferase</fullName>
    </alternativeName>
</protein>
<evidence type="ECO:0000256" key="3">
    <source>
        <dbReference type="ARBA" id="ARBA00022603"/>
    </source>
</evidence>
<evidence type="ECO:0000313" key="10">
    <source>
        <dbReference type="EMBL" id="AWI50778.1"/>
    </source>
</evidence>
<evidence type="ECO:0000256" key="4">
    <source>
        <dbReference type="ARBA" id="ARBA00022679"/>
    </source>
</evidence>
<dbReference type="InterPro" id="IPR003358">
    <property type="entry name" value="tRNA_(Gua-N-7)_MeTrfase_Trmb"/>
</dbReference>
<dbReference type="InterPro" id="IPR029063">
    <property type="entry name" value="SAM-dependent_MTases_sf"/>
</dbReference>